<protein>
    <recommendedName>
        <fullName evidence="5">Lipoprotein</fullName>
    </recommendedName>
</protein>
<sequence length="172" mass="20975">MKFYLLLIAFSLFFCSTKQQKNIVKNNENTIEKIRKNNENEILKIKYFYVEPEIPINIDKDELEIVEVTKNRFLIYEQIYNKGVLKDSTIIDIPFNADSLFSSIPKAYLNNAKVYPFLNFKFFRDYPYECFYIFRQRDTIEWHIADELLPEDFVFYKNFQELRLEQLRNKKK</sequence>
<reference evidence="1 4" key="1">
    <citation type="submission" date="2021-11" db="EMBL/GenBank/DDBJ databases">
        <title>Draft genome sequence of Capnocytophaga sp. strain KC07075 isolated from cat oral cavity.</title>
        <authorList>
            <person name="Suzuki M."/>
            <person name="Imaoka K."/>
            <person name="Kimura M."/>
            <person name="Morikawa S."/>
            <person name="Maeda K."/>
        </authorList>
    </citation>
    <scope>NUCLEOTIDE SEQUENCE</scope>
    <source>
        <strain evidence="1">KC07075</strain>
        <strain evidence="2 4">KC07079</strain>
    </source>
</reference>
<evidence type="ECO:0000313" key="2">
    <source>
        <dbReference type="EMBL" id="GJM54337.1"/>
    </source>
</evidence>
<keyword evidence="4" id="KW-1185">Reference proteome</keyword>
<evidence type="ECO:0000313" key="1">
    <source>
        <dbReference type="EMBL" id="GJM51590.1"/>
    </source>
</evidence>
<dbReference type="AlphaFoldDB" id="A0AAV5AZT0"/>
<dbReference type="EMBL" id="BQKA01000070">
    <property type="protein sequence ID" value="GJM51590.1"/>
    <property type="molecule type" value="Genomic_DNA"/>
</dbReference>
<evidence type="ECO:0000313" key="3">
    <source>
        <dbReference type="Proteomes" id="UP001207736"/>
    </source>
</evidence>
<evidence type="ECO:0008006" key="5">
    <source>
        <dbReference type="Google" id="ProtNLM"/>
    </source>
</evidence>
<dbReference type="Proteomes" id="UP001207736">
    <property type="component" value="Unassembled WGS sequence"/>
</dbReference>
<organism evidence="1 3">
    <name type="scientific">Capnocytophaga catalasegens</name>
    <dbReference type="NCBI Taxonomy" id="1004260"/>
    <lineage>
        <taxon>Bacteria</taxon>
        <taxon>Pseudomonadati</taxon>
        <taxon>Bacteroidota</taxon>
        <taxon>Flavobacteriia</taxon>
        <taxon>Flavobacteriales</taxon>
        <taxon>Flavobacteriaceae</taxon>
        <taxon>Capnocytophaga</taxon>
    </lineage>
</organism>
<dbReference type="Proteomes" id="UP001208692">
    <property type="component" value="Unassembled WGS sequence"/>
</dbReference>
<dbReference type="EMBL" id="BQKB01000095">
    <property type="protein sequence ID" value="GJM54337.1"/>
    <property type="molecule type" value="Genomic_DNA"/>
</dbReference>
<comment type="caution">
    <text evidence="1">The sequence shown here is derived from an EMBL/GenBank/DDBJ whole genome shotgun (WGS) entry which is preliminary data.</text>
</comment>
<accession>A0AAV5AZT0</accession>
<evidence type="ECO:0000313" key="4">
    <source>
        <dbReference type="Proteomes" id="UP001208692"/>
    </source>
</evidence>
<gene>
    <name evidence="1" type="ORF">RCZ15_25630</name>
    <name evidence="2" type="ORF">RCZ16_26530</name>
</gene>
<proteinExistence type="predicted"/>
<name>A0AAV5AZT0_9FLAO</name>